<accession>A0A1F5EWQ6</accession>
<keyword evidence="4 6" id="KW-0808">Transferase</keyword>
<dbReference type="InterPro" id="IPR015424">
    <property type="entry name" value="PyrdxlP-dep_Trfase"/>
</dbReference>
<dbReference type="SUPFAM" id="SSF53383">
    <property type="entry name" value="PLP-dependent transferases"/>
    <property type="match status" value="1"/>
</dbReference>
<keyword evidence="3 6" id="KW-0032">Aminotransferase</keyword>
<dbReference type="InterPro" id="IPR015422">
    <property type="entry name" value="PyrdxlP-dep_Trfase_small"/>
</dbReference>
<sequence length="413" mass="45392">MSRPPLSKRAERIPASPIRKLVPYALAAKQRGIHVFHLNIGQPDLPTIPAGLKALRDYQPKVIEYGLSQGDAALTAALVKYYAPLGHHFEPHHIVTTTGGSEAISFAMMAIGDEDDEFIIPEPFYTNYNGFAVTSGVRLVPITTFPENGYRCPSVEQFEERITPRTRAIIVNSPGNPTGAVYTRAEMERVASLAQKHNLYVISDEVYREFTFDGVAAVGILDVEGMDERAIVIDSISKRYSACGARIGSVISRNNRLMEAVLRYAQARLCPPALGQVVAAAAYSDESDYIAQSRIEYQRRRDVVYERIQEIEGVVCQKPQGAFYALVKIPVDDVESFAQWLLTDFSVEGFTVMVAPGPGFYATPGLGGREIRIAYVLNCDELEHAMDVLVAGIGAYNQRGALDPSSAITTPDR</sequence>
<dbReference type="InterPro" id="IPR004838">
    <property type="entry name" value="NHTrfase_class1_PyrdxlP-BS"/>
</dbReference>
<evidence type="ECO:0000256" key="3">
    <source>
        <dbReference type="ARBA" id="ARBA00022576"/>
    </source>
</evidence>
<evidence type="ECO:0000256" key="1">
    <source>
        <dbReference type="ARBA" id="ARBA00001933"/>
    </source>
</evidence>
<comment type="cofactor">
    <cofactor evidence="1 6">
        <name>pyridoxal 5'-phosphate</name>
        <dbReference type="ChEBI" id="CHEBI:597326"/>
    </cofactor>
</comment>
<evidence type="ECO:0000313" key="9">
    <source>
        <dbReference type="Proteomes" id="UP000177187"/>
    </source>
</evidence>
<organism evidence="8 9">
    <name type="scientific">Candidatus Coatesbacteria bacterium RBG_13_66_14</name>
    <dbReference type="NCBI Taxonomy" id="1817816"/>
    <lineage>
        <taxon>Bacteria</taxon>
        <taxon>Candidatus Coatesiibacteriota</taxon>
    </lineage>
</organism>
<dbReference type="EC" id="2.6.1.-" evidence="6"/>
<dbReference type="AlphaFoldDB" id="A0A1F5EWQ6"/>
<dbReference type="GO" id="GO:0006520">
    <property type="term" value="P:amino acid metabolic process"/>
    <property type="evidence" value="ECO:0007669"/>
    <property type="project" value="InterPro"/>
</dbReference>
<dbReference type="PROSITE" id="PS00105">
    <property type="entry name" value="AA_TRANSFER_CLASS_1"/>
    <property type="match status" value="1"/>
</dbReference>
<comment type="caution">
    <text evidence="8">The sequence shown here is derived from an EMBL/GenBank/DDBJ whole genome shotgun (WGS) entry which is preliminary data.</text>
</comment>
<evidence type="ECO:0000256" key="6">
    <source>
        <dbReference type="RuleBase" id="RU000481"/>
    </source>
</evidence>
<gene>
    <name evidence="8" type="ORF">A2Y64_08335</name>
</gene>
<dbReference type="NCBIfam" id="NF005744">
    <property type="entry name" value="PRK07568.1"/>
    <property type="match status" value="1"/>
</dbReference>
<keyword evidence="5" id="KW-0663">Pyridoxal phosphate</keyword>
<dbReference type="PANTHER" id="PTHR46383">
    <property type="entry name" value="ASPARTATE AMINOTRANSFERASE"/>
    <property type="match status" value="1"/>
</dbReference>
<dbReference type="PANTHER" id="PTHR46383:SF2">
    <property type="entry name" value="AMINOTRANSFERASE"/>
    <property type="match status" value="1"/>
</dbReference>
<dbReference type="Pfam" id="PF00155">
    <property type="entry name" value="Aminotran_1_2"/>
    <property type="match status" value="1"/>
</dbReference>
<evidence type="ECO:0000259" key="7">
    <source>
        <dbReference type="Pfam" id="PF00155"/>
    </source>
</evidence>
<dbReference type="CDD" id="cd00609">
    <property type="entry name" value="AAT_like"/>
    <property type="match status" value="1"/>
</dbReference>
<evidence type="ECO:0000313" key="8">
    <source>
        <dbReference type="EMBL" id="OGD71843.1"/>
    </source>
</evidence>
<feature type="domain" description="Aminotransferase class I/classII large" evidence="7">
    <location>
        <begin position="34"/>
        <end position="388"/>
    </location>
</feature>
<evidence type="ECO:0000256" key="4">
    <source>
        <dbReference type="ARBA" id="ARBA00022679"/>
    </source>
</evidence>
<name>A0A1F5EWQ6_9BACT</name>
<comment type="similarity">
    <text evidence="2 6">Belongs to the class-I pyridoxal-phosphate-dependent aminotransferase family.</text>
</comment>
<dbReference type="Proteomes" id="UP000177187">
    <property type="component" value="Unassembled WGS sequence"/>
</dbReference>
<dbReference type="Gene3D" id="3.40.640.10">
    <property type="entry name" value="Type I PLP-dependent aspartate aminotransferase-like (Major domain)"/>
    <property type="match status" value="1"/>
</dbReference>
<evidence type="ECO:0000256" key="2">
    <source>
        <dbReference type="ARBA" id="ARBA00007441"/>
    </source>
</evidence>
<dbReference type="STRING" id="1817816.A2Y64_08335"/>
<dbReference type="InterPro" id="IPR004839">
    <property type="entry name" value="Aminotransferase_I/II_large"/>
</dbReference>
<reference evidence="8 9" key="1">
    <citation type="journal article" date="2016" name="Nat. Commun.">
        <title>Thousands of microbial genomes shed light on interconnected biogeochemical processes in an aquifer system.</title>
        <authorList>
            <person name="Anantharaman K."/>
            <person name="Brown C.T."/>
            <person name="Hug L.A."/>
            <person name="Sharon I."/>
            <person name="Castelle C.J."/>
            <person name="Probst A.J."/>
            <person name="Thomas B.C."/>
            <person name="Singh A."/>
            <person name="Wilkins M.J."/>
            <person name="Karaoz U."/>
            <person name="Brodie E.L."/>
            <person name="Williams K.H."/>
            <person name="Hubbard S.S."/>
            <person name="Banfield J.F."/>
        </authorList>
    </citation>
    <scope>NUCLEOTIDE SEQUENCE [LARGE SCALE GENOMIC DNA]</scope>
</reference>
<evidence type="ECO:0000256" key="5">
    <source>
        <dbReference type="ARBA" id="ARBA00022898"/>
    </source>
</evidence>
<dbReference type="GO" id="GO:0030170">
    <property type="term" value="F:pyridoxal phosphate binding"/>
    <property type="evidence" value="ECO:0007669"/>
    <property type="project" value="InterPro"/>
</dbReference>
<dbReference type="InterPro" id="IPR015421">
    <property type="entry name" value="PyrdxlP-dep_Trfase_major"/>
</dbReference>
<proteinExistence type="inferred from homology"/>
<dbReference type="InterPro" id="IPR050596">
    <property type="entry name" value="AspAT/PAT-like"/>
</dbReference>
<dbReference type="EMBL" id="MFAF01000139">
    <property type="protein sequence ID" value="OGD71843.1"/>
    <property type="molecule type" value="Genomic_DNA"/>
</dbReference>
<dbReference type="Gene3D" id="3.90.1150.10">
    <property type="entry name" value="Aspartate Aminotransferase, domain 1"/>
    <property type="match status" value="1"/>
</dbReference>
<protein>
    <recommendedName>
        <fullName evidence="6">Aminotransferase</fullName>
        <ecNumber evidence="6">2.6.1.-</ecNumber>
    </recommendedName>
</protein>
<dbReference type="GO" id="GO:0008483">
    <property type="term" value="F:transaminase activity"/>
    <property type="evidence" value="ECO:0007669"/>
    <property type="project" value="UniProtKB-KW"/>
</dbReference>